<evidence type="ECO:0000259" key="2">
    <source>
        <dbReference type="Pfam" id="PF19077"/>
    </source>
</evidence>
<reference evidence="3 4" key="1">
    <citation type="submission" date="2016-10" db="EMBL/GenBank/DDBJ databases">
        <authorList>
            <person name="de Groot N.N."/>
        </authorList>
    </citation>
    <scope>NUCLEOTIDE SEQUENCE [LARGE SCALE GENOMIC DNA]</scope>
    <source>
        <strain evidence="3 4">LMG 18387</strain>
    </source>
</reference>
<dbReference type="STRING" id="29435.SAMN05216588_1221"/>
<dbReference type="NCBIfam" id="NF033510">
    <property type="entry name" value="Ca_tandemer"/>
    <property type="match status" value="3"/>
</dbReference>
<evidence type="ECO:0000313" key="3">
    <source>
        <dbReference type="EMBL" id="SDI68634.1"/>
    </source>
</evidence>
<evidence type="ECO:0000256" key="1">
    <source>
        <dbReference type="SAM" id="MobiDB-lite"/>
    </source>
</evidence>
<dbReference type="InterPro" id="IPR047777">
    <property type="entry name" value="LapA-like_RM"/>
</dbReference>
<feature type="compositionally biased region" description="Gly residues" evidence="1">
    <location>
        <begin position="109"/>
        <end position="119"/>
    </location>
</feature>
<feature type="domain" description="Bacterial Ig-like" evidence="2">
    <location>
        <begin position="291"/>
        <end position="372"/>
    </location>
</feature>
<dbReference type="RefSeq" id="WP_139207491.1">
    <property type="nucleotide sequence ID" value="NZ_FNDG01000022.1"/>
</dbReference>
<feature type="non-terminal residue" evidence="3">
    <location>
        <position position="499"/>
    </location>
</feature>
<dbReference type="Pfam" id="PF19077">
    <property type="entry name" value="Big_13"/>
    <property type="match status" value="2"/>
</dbReference>
<dbReference type="Gene3D" id="2.60.40.10">
    <property type="entry name" value="Immunoglobulins"/>
    <property type="match status" value="3"/>
</dbReference>
<dbReference type="NCBIfam" id="NF033682">
    <property type="entry name" value="retention_LapA"/>
    <property type="match status" value="1"/>
</dbReference>
<name>A0A1G8ML80_9GAMM</name>
<protein>
    <recommendedName>
        <fullName evidence="2">Bacterial Ig-like domain-containing protein</fullName>
    </recommendedName>
</protein>
<gene>
    <name evidence="3" type="ORF">SAMN05216588_1221</name>
</gene>
<dbReference type="InterPro" id="IPR049826">
    <property type="entry name" value="Ig-like_ice"/>
</dbReference>
<organism evidence="3 4">
    <name type="scientific">Phytopseudomonas flavescens</name>
    <dbReference type="NCBI Taxonomy" id="29435"/>
    <lineage>
        <taxon>Bacteria</taxon>
        <taxon>Pseudomonadati</taxon>
        <taxon>Pseudomonadota</taxon>
        <taxon>Gammaproteobacteria</taxon>
        <taxon>Pseudomonadales</taxon>
        <taxon>Pseudomonadaceae</taxon>
        <taxon>Phytopseudomonas</taxon>
    </lineage>
</organism>
<dbReference type="NCBIfam" id="NF012196">
    <property type="entry name" value="Ig_like_ice"/>
    <property type="match status" value="1"/>
</dbReference>
<dbReference type="InterPro" id="IPR013783">
    <property type="entry name" value="Ig-like_fold"/>
</dbReference>
<evidence type="ECO:0000313" key="4">
    <source>
        <dbReference type="Proteomes" id="UP000198606"/>
    </source>
</evidence>
<feature type="domain" description="Bacterial Ig-like" evidence="2">
    <location>
        <begin position="384"/>
        <end position="464"/>
    </location>
</feature>
<dbReference type="Proteomes" id="UP000198606">
    <property type="component" value="Unassembled WGS sequence"/>
</dbReference>
<dbReference type="InterPro" id="IPR044016">
    <property type="entry name" value="Big_13"/>
</dbReference>
<dbReference type="AlphaFoldDB" id="A0A1G8ML80"/>
<sequence>MSNFAAVVKSLIGQVFVISVDGFRRQVFEGDRVFAGEQVTTAAGGSATLELSGGEVVKVDASSTWQAVNSDTPVAPDRPGQEAGSDLEQALAAGFDPTTDLDPTAAGPDSGGGDGGAGGSHSAVMLAETAQRADPTIGFETSGPGTANTTLTRDEDPAVFARTAAVTDDSSDTVPAVSISIDPISGNDLLNAAELSAATVTITGTVGGEAKVGDSITLNLGGNLYTGSVVDLGNGTLGFSVSVGSGDLRDSSSITATISSVDATGNTGTASAQRPYTVDTTAPVITINAPAVTSDTTPSVSGTTDAPAGSTVTLTISQGNTVITVTTSVSAGGTYAADVPQALVEGPYTVEAQVNDPAGNTGTATDSGTIDTNAPAITVDAPAVSNDTTPTITGTTDAPVGSTVTLTVTQGATVITVTTPVLAGGTFTADVSQALAEGPYTVDAQVTDPAGNTGSATVSGAIDTTPPAITVEAPAVSNDTTPTLTGTTDAPVGSTVTLT</sequence>
<dbReference type="EMBL" id="FNDG01000022">
    <property type="protein sequence ID" value="SDI68634.1"/>
    <property type="molecule type" value="Genomic_DNA"/>
</dbReference>
<proteinExistence type="predicted"/>
<feature type="region of interest" description="Disordered" evidence="1">
    <location>
        <begin position="477"/>
        <end position="499"/>
    </location>
</feature>
<accession>A0A1G8ML80</accession>
<feature type="region of interest" description="Disordered" evidence="1">
    <location>
        <begin position="95"/>
        <end position="121"/>
    </location>
</feature>